<evidence type="ECO:0000313" key="5">
    <source>
        <dbReference type="EMBL" id="CAF1105733.1"/>
    </source>
</evidence>
<evidence type="ECO:0000259" key="4">
    <source>
        <dbReference type="Pfam" id="PF08609"/>
    </source>
</evidence>
<evidence type="ECO:0000256" key="2">
    <source>
        <dbReference type="PROSITE-ProRule" id="PRU00259"/>
    </source>
</evidence>
<reference evidence="5" key="1">
    <citation type="submission" date="2021-02" db="EMBL/GenBank/DDBJ databases">
        <authorList>
            <person name="Nowell W R."/>
        </authorList>
    </citation>
    <scope>NUCLEOTIDE SEQUENCE</scope>
</reference>
<dbReference type="SUPFAM" id="SSF48371">
    <property type="entry name" value="ARM repeat"/>
    <property type="match status" value="2"/>
</dbReference>
<name>A0A814PFU7_9BILA</name>
<dbReference type="InterPro" id="IPR011989">
    <property type="entry name" value="ARM-like"/>
</dbReference>
<comment type="caution">
    <text evidence="5">The sequence shown here is derived from an EMBL/GenBank/DDBJ whole genome shotgun (WGS) entry which is preliminary data.</text>
</comment>
<evidence type="ECO:0000256" key="3">
    <source>
        <dbReference type="SAM" id="MobiDB-lite"/>
    </source>
</evidence>
<dbReference type="GO" id="GO:0000774">
    <property type="term" value="F:adenyl-nucleotide exchange factor activity"/>
    <property type="evidence" value="ECO:0007669"/>
    <property type="project" value="TreeGrafter"/>
</dbReference>
<evidence type="ECO:0000256" key="1">
    <source>
        <dbReference type="ARBA" id="ARBA00022737"/>
    </source>
</evidence>
<dbReference type="Proteomes" id="UP000663860">
    <property type="component" value="Unassembled WGS sequence"/>
</dbReference>
<proteinExistence type="predicted"/>
<dbReference type="PANTHER" id="PTHR19316">
    <property type="entry name" value="PROTEIN FOLDING REGULATOR"/>
    <property type="match status" value="1"/>
</dbReference>
<dbReference type="InterPro" id="IPR016024">
    <property type="entry name" value="ARM-type_fold"/>
</dbReference>
<gene>
    <name evidence="5" type="ORF">IZO911_LOCUS23298</name>
</gene>
<sequence>MADSSKQGFLNSLFQWTVKSTAAEEAAKPTTTSDVKPMNAESKKWLNDALENMTVNPVDRLKLCISKIRDPQVDEQQKKEFLDELCHWSEELDLAKDFFTIGGLDILTPLLDHNNDGLRMQTCSLLANLVQNNDHCQRIVVQSGLQQKLLKIVDKSNNPDLKTKAVTAISALIRGYTLGQLQLQKFQGAKILIRALASPIPRLQNKLCFLINTICSSSAQMKTLIRGYTLGQLQLQKFQGAKILIRALASPIPRLQNKLCFLINTICSSSAQMKKLFYENGALEELIRLFNNEACPDHQHVLETIHTLSNAKPNAISLIVERDPSLAEHFQLKLYERRQAIQSSEDEQLDEMNLINQLQTLLGSPTTENIPASTTTDQQLVPTS</sequence>
<dbReference type="PANTHER" id="PTHR19316:SF18">
    <property type="entry name" value="HSP70-BINDING PROTEIN 1"/>
    <property type="match status" value="1"/>
</dbReference>
<keyword evidence="1" id="KW-0677">Repeat</keyword>
<dbReference type="Gene3D" id="1.25.10.10">
    <property type="entry name" value="Leucine-rich Repeat Variant"/>
    <property type="match status" value="2"/>
</dbReference>
<accession>A0A814PFU7</accession>
<dbReference type="AlphaFoldDB" id="A0A814PFU7"/>
<dbReference type="EMBL" id="CAJNOE010000268">
    <property type="protein sequence ID" value="CAF1105733.1"/>
    <property type="molecule type" value="Genomic_DNA"/>
</dbReference>
<feature type="repeat" description="ARM" evidence="2">
    <location>
        <begin position="102"/>
        <end position="144"/>
    </location>
</feature>
<dbReference type="InterPro" id="IPR013918">
    <property type="entry name" value="Nucleotide_exch_fac_Fes1"/>
</dbReference>
<feature type="region of interest" description="Disordered" evidence="3">
    <location>
        <begin position="365"/>
        <end position="384"/>
    </location>
</feature>
<dbReference type="PROSITE" id="PS50176">
    <property type="entry name" value="ARM_REPEAT"/>
    <property type="match status" value="1"/>
</dbReference>
<dbReference type="Pfam" id="PF08609">
    <property type="entry name" value="Fes1"/>
    <property type="match status" value="1"/>
</dbReference>
<protein>
    <recommendedName>
        <fullName evidence="4">Nucleotide exchange factor Fes1 domain-containing protein</fullName>
    </recommendedName>
</protein>
<dbReference type="GO" id="GO:0005783">
    <property type="term" value="C:endoplasmic reticulum"/>
    <property type="evidence" value="ECO:0007669"/>
    <property type="project" value="TreeGrafter"/>
</dbReference>
<organism evidence="5">
    <name type="scientific">Adineta steineri</name>
    <dbReference type="NCBI Taxonomy" id="433720"/>
    <lineage>
        <taxon>Eukaryota</taxon>
        <taxon>Metazoa</taxon>
        <taxon>Spiralia</taxon>
        <taxon>Gnathifera</taxon>
        <taxon>Rotifera</taxon>
        <taxon>Eurotatoria</taxon>
        <taxon>Bdelloidea</taxon>
        <taxon>Adinetida</taxon>
        <taxon>Adinetidae</taxon>
        <taxon>Adineta</taxon>
    </lineage>
</organism>
<feature type="domain" description="Nucleotide exchange factor Fes1" evidence="4">
    <location>
        <begin position="10"/>
        <end position="97"/>
    </location>
</feature>
<dbReference type="SMART" id="SM00185">
    <property type="entry name" value="ARM"/>
    <property type="match status" value="3"/>
</dbReference>
<dbReference type="InterPro" id="IPR050693">
    <property type="entry name" value="Hsp70_NEF-Inhibitors"/>
</dbReference>
<dbReference type="InterPro" id="IPR000225">
    <property type="entry name" value="Armadillo"/>
</dbReference>